<dbReference type="GO" id="GO:0002940">
    <property type="term" value="P:tRNA N2-guanine methylation"/>
    <property type="evidence" value="ECO:0007669"/>
    <property type="project" value="TreeGrafter"/>
</dbReference>
<proteinExistence type="inferred from homology"/>
<dbReference type="Proteomes" id="UP000009131">
    <property type="component" value="Unassembled WGS sequence"/>
</dbReference>
<feature type="compositionally biased region" description="Acidic residues" evidence="13">
    <location>
        <begin position="152"/>
        <end position="161"/>
    </location>
</feature>
<dbReference type="OMA" id="MKCCHEM"/>
<dbReference type="SUPFAM" id="SSF53335">
    <property type="entry name" value="S-adenosyl-L-methionine-dependent methyltransferases"/>
    <property type="match status" value="1"/>
</dbReference>
<feature type="compositionally biased region" description="Polar residues" evidence="13">
    <location>
        <begin position="436"/>
        <end position="446"/>
    </location>
</feature>
<keyword evidence="1 12" id="KW-0820">tRNA-binding</keyword>
<evidence type="ECO:0000256" key="9">
    <source>
        <dbReference type="ARBA" id="ARBA00077143"/>
    </source>
</evidence>
<dbReference type="PANTHER" id="PTHR10631:SF3">
    <property type="entry name" value="TRNA (GUANINE(26)-N(2))-DIMETHYLTRANSFERASE"/>
    <property type="match status" value="1"/>
</dbReference>
<dbReference type="Gene3D" id="3.30.56.70">
    <property type="entry name" value="N2,N2-dimethylguanosine tRNA methyltransferase, C-terminal domain"/>
    <property type="match status" value="1"/>
</dbReference>
<keyword evidence="5 12" id="KW-0819">tRNA processing</keyword>
<comment type="similarity">
    <text evidence="12">Belongs to the class I-like SAM-binding methyltransferase superfamily. Trm1 family.</text>
</comment>
<evidence type="ECO:0000256" key="12">
    <source>
        <dbReference type="PROSITE-ProRule" id="PRU00958"/>
    </source>
</evidence>
<sequence>MGRNKSATTGKVAIIQREGLLQPGSRACPPNYILHGEGSTVILLPRAAPASVIPSGEAVASTSKINSRVKCEEEQEVFINPIQEYNRDLSVACIDTWSRIRAAERHEKASSRRAYKRQRNGANADDNAQGKRRKLDNDATEIAAGESRQTDIEEAAADEPDGVGAEDAPASAQPNPNSYKFTAFEALAASGLRSIRYARELPLLKWVQANDLSPKAVKLIQMNADFNELSDPDDAEKRWPIKTQPTAETIAAEIPEASASSVKSQAKVRVSQGDCCTIMYAERQTRNYNVIDLDPYGSAAPFIDAAVQAVADHGLLCITCTDLAVLAGCGYPEKTFSLYGGSPTRAEYSHEVALRLVLHAISSSAARYGRHIEPVLSLSIDYYLRVFVRVASGPIKVKQLASTTALVYVCNYCQSPNFQPMGRIHSRPTRKEGSAPQLSFGTATGPPTNSTCDQCKQTYHVAGPMWMGRLHDKSFVTAVIDHVEQSGDHYATKARMLGMLKVAQAELDAPFYFSPSKLASMYHCSAPPLNSVVNAVLNAGYSASRSHCASGSLKTDAPRSFLLAIIRKWIETHPVKLSNIKEGNPARILLAGCKTVEEVAARAASDSLPLEADNAGPSNSNGRDAALPAASAPSVDVNFDKNPQTHTVLMSQLGLAMYPTNPLDNWGPQKASST</sequence>
<evidence type="ECO:0000256" key="1">
    <source>
        <dbReference type="ARBA" id="ARBA00022555"/>
    </source>
</evidence>
<dbReference type="HOGENOM" id="CLU_010862_4_0_1"/>
<reference evidence="14 15" key="2">
    <citation type="journal article" date="2012" name="Open Biol.">
        <title>Characteristics of nucleosomes and linker DNA regions on the genome of the basidiomycete Mixia osmundae revealed by mono- and dinucleosome mapping.</title>
        <authorList>
            <person name="Nishida H."/>
            <person name="Kondo S."/>
            <person name="Matsumoto T."/>
            <person name="Suzuki Y."/>
            <person name="Yoshikawa H."/>
            <person name="Taylor T.D."/>
            <person name="Sugiyama J."/>
        </authorList>
    </citation>
    <scope>NUCLEOTIDE SEQUENCE [LARGE SCALE GENOMIC DNA]</scope>
    <source>
        <strain evidence="15">CBS 9802 / IAM 14324 / JCM 22182 / KY 12970</strain>
    </source>
</reference>
<keyword evidence="6 12" id="KW-0694">RNA-binding</keyword>
<dbReference type="OrthoDB" id="6349953at2759"/>
<gene>
    <name evidence="14" type="primary">Mo06221</name>
    <name evidence="14" type="ORF">E5Q_06221</name>
</gene>
<accession>G7E8Q2</accession>
<dbReference type="AlphaFoldDB" id="G7E8Q2"/>
<keyword evidence="3 12" id="KW-0808">Transferase</keyword>
<evidence type="ECO:0000256" key="7">
    <source>
        <dbReference type="ARBA" id="ARBA00039099"/>
    </source>
</evidence>
<dbReference type="PANTHER" id="PTHR10631">
    <property type="entry name" value="N 2 ,N 2 -DIMETHYLGUANOSINE TRNA METHYLTRANSFERASE"/>
    <property type="match status" value="1"/>
</dbReference>
<dbReference type="FunFam" id="3.30.56.70:FF:000001">
    <property type="entry name" value="tRNA (guanine(26)-N(2))-dimethyltransferase"/>
    <property type="match status" value="1"/>
</dbReference>
<organism evidence="14 15">
    <name type="scientific">Mixia osmundae (strain CBS 9802 / IAM 14324 / JCM 22182 / KY 12970)</name>
    <dbReference type="NCBI Taxonomy" id="764103"/>
    <lineage>
        <taxon>Eukaryota</taxon>
        <taxon>Fungi</taxon>
        <taxon>Dikarya</taxon>
        <taxon>Basidiomycota</taxon>
        <taxon>Pucciniomycotina</taxon>
        <taxon>Mixiomycetes</taxon>
        <taxon>Mixiales</taxon>
        <taxon>Mixiaceae</taxon>
        <taxon>Mixia</taxon>
    </lineage>
</organism>
<evidence type="ECO:0000256" key="8">
    <source>
        <dbReference type="ARBA" id="ARBA00051897"/>
    </source>
</evidence>
<name>G7E8Q2_MIXOS</name>
<evidence type="ECO:0000256" key="6">
    <source>
        <dbReference type="ARBA" id="ARBA00022884"/>
    </source>
</evidence>
<dbReference type="Gene3D" id="3.40.50.150">
    <property type="entry name" value="Vaccinia Virus protein VP39"/>
    <property type="match status" value="1"/>
</dbReference>
<dbReference type="InParanoid" id="G7E8Q2"/>
<feature type="region of interest" description="Disordered" evidence="13">
    <location>
        <begin position="609"/>
        <end position="629"/>
    </location>
</feature>
<evidence type="ECO:0000256" key="13">
    <source>
        <dbReference type="SAM" id="MobiDB-lite"/>
    </source>
</evidence>
<dbReference type="FunCoup" id="G7E8Q2">
    <property type="interactions" value="821"/>
</dbReference>
<dbReference type="STRING" id="764103.G7E8Q2"/>
<evidence type="ECO:0000313" key="15">
    <source>
        <dbReference type="Proteomes" id="UP000009131"/>
    </source>
</evidence>
<feature type="region of interest" description="Disordered" evidence="13">
    <location>
        <begin position="427"/>
        <end position="446"/>
    </location>
</feature>
<dbReference type="GO" id="GO:0005634">
    <property type="term" value="C:nucleus"/>
    <property type="evidence" value="ECO:0007669"/>
    <property type="project" value="TreeGrafter"/>
</dbReference>
<comment type="caution">
    <text evidence="14">The sequence shown here is derived from an EMBL/GenBank/DDBJ whole genome shotgun (WGS) entry which is preliminary data.</text>
</comment>
<dbReference type="Pfam" id="PF02005">
    <property type="entry name" value="TRM"/>
    <property type="match status" value="2"/>
</dbReference>
<evidence type="ECO:0000256" key="3">
    <source>
        <dbReference type="ARBA" id="ARBA00022679"/>
    </source>
</evidence>
<dbReference type="EMBL" id="BABT02000220">
    <property type="protein sequence ID" value="GAA99520.1"/>
    <property type="molecule type" value="Genomic_DNA"/>
</dbReference>
<dbReference type="GO" id="GO:0000049">
    <property type="term" value="F:tRNA binding"/>
    <property type="evidence" value="ECO:0007669"/>
    <property type="project" value="UniProtKB-UniRule"/>
</dbReference>
<evidence type="ECO:0000256" key="4">
    <source>
        <dbReference type="ARBA" id="ARBA00022691"/>
    </source>
</evidence>
<evidence type="ECO:0000313" key="14">
    <source>
        <dbReference type="EMBL" id="GAA99520.1"/>
    </source>
</evidence>
<dbReference type="InterPro" id="IPR002905">
    <property type="entry name" value="Trm1"/>
</dbReference>
<evidence type="ECO:0000256" key="5">
    <source>
        <dbReference type="ARBA" id="ARBA00022694"/>
    </source>
</evidence>
<dbReference type="RefSeq" id="XP_014568748.1">
    <property type="nucleotide sequence ID" value="XM_014713262.1"/>
</dbReference>
<keyword evidence="4 12" id="KW-0949">S-adenosyl-L-methionine</keyword>
<feature type="region of interest" description="Disordered" evidence="13">
    <location>
        <begin position="105"/>
        <end position="176"/>
    </location>
</feature>
<keyword evidence="2 12" id="KW-0489">Methyltransferase</keyword>
<comment type="catalytic activity">
    <reaction evidence="8">
        <text>guanosine(26) in tRNA + 2 S-adenosyl-L-methionine = N(2)-dimethylguanosine(26) in tRNA + 2 S-adenosyl-L-homocysteine + 2 H(+)</text>
        <dbReference type="Rhea" id="RHEA:43140"/>
        <dbReference type="Rhea" id="RHEA-COMP:10359"/>
        <dbReference type="Rhea" id="RHEA-COMP:10360"/>
        <dbReference type="ChEBI" id="CHEBI:15378"/>
        <dbReference type="ChEBI" id="CHEBI:57856"/>
        <dbReference type="ChEBI" id="CHEBI:59789"/>
        <dbReference type="ChEBI" id="CHEBI:74269"/>
        <dbReference type="ChEBI" id="CHEBI:74513"/>
        <dbReference type="EC" id="2.1.1.216"/>
    </reaction>
</comment>
<keyword evidence="15" id="KW-1185">Reference proteome</keyword>
<protein>
    <recommendedName>
        <fullName evidence="7">tRNA (guanine(26)-N(2))-dimethyltransferase</fullName>
        <ecNumber evidence="7">2.1.1.216</ecNumber>
    </recommendedName>
    <alternativeName>
        <fullName evidence="10">tRNA 2,2-dimethylguanosine-26 methyltransferase</fullName>
    </alternativeName>
    <alternativeName>
        <fullName evidence="9">tRNA(guanine-26,N(2)-N(2)) methyltransferase</fullName>
    </alternativeName>
    <alternativeName>
        <fullName evidence="11">tRNA(m(2,2)G26)dimethyltransferase</fullName>
    </alternativeName>
</protein>
<evidence type="ECO:0000256" key="2">
    <source>
        <dbReference type="ARBA" id="ARBA00022603"/>
    </source>
</evidence>
<dbReference type="InterPro" id="IPR029063">
    <property type="entry name" value="SAM-dependent_MTases_sf"/>
</dbReference>
<dbReference type="EC" id="2.1.1.216" evidence="7"/>
<dbReference type="GO" id="GO:0160104">
    <property type="term" value="F:tRNA (guanine(26)-N2)-dimethyltransferase activity"/>
    <property type="evidence" value="ECO:0007669"/>
    <property type="project" value="UniProtKB-EC"/>
</dbReference>
<dbReference type="InterPro" id="IPR042296">
    <property type="entry name" value="tRNA_met_Trm1_C"/>
</dbReference>
<evidence type="ECO:0000256" key="11">
    <source>
        <dbReference type="ARBA" id="ARBA00083299"/>
    </source>
</evidence>
<evidence type="ECO:0000256" key="10">
    <source>
        <dbReference type="ARBA" id="ARBA00082896"/>
    </source>
</evidence>
<dbReference type="eggNOG" id="KOG1253">
    <property type="taxonomic scope" value="Eukaryota"/>
</dbReference>
<dbReference type="PROSITE" id="PS51626">
    <property type="entry name" value="SAM_MT_TRM1"/>
    <property type="match status" value="1"/>
</dbReference>
<reference evidence="14 15" key="1">
    <citation type="journal article" date="2011" name="J. Gen. Appl. Microbiol.">
        <title>Draft genome sequencing of the enigmatic basidiomycete Mixia osmundae.</title>
        <authorList>
            <person name="Nishida H."/>
            <person name="Nagatsuka Y."/>
            <person name="Sugiyama J."/>
        </authorList>
    </citation>
    <scope>NUCLEOTIDE SEQUENCE [LARGE SCALE GENOMIC DNA]</scope>
    <source>
        <strain evidence="15">CBS 9802 / IAM 14324 / JCM 22182 / KY 12970</strain>
    </source>
</reference>